<evidence type="ECO:0000256" key="6">
    <source>
        <dbReference type="ARBA" id="ARBA00023128"/>
    </source>
</evidence>
<proteinExistence type="inferred from homology"/>
<dbReference type="InterPro" id="IPR011990">
    <property type="entry name" value="TPR-like_helical_dom_sf"/>
</dbReference>
<dbReference type="Proteomes" id="UP001166286">
    <property type="component" value="Unassembled WGS sequence"/>
</dbReference>
<dbReference type="SUPFAM" id="SSF52540">
    <property type="entry name" value="P-loop containing nucleoside triphosphate hydrolases"/>
    <property type="match status" value="1"/>
</dbReference>
<accession>A0AA39UBN6</accession>
<feature type="domain" description="DUF676" evidence="10">
    <location>
        <begin position="89"/>
        <end position="257"/>
    </location>
</feature>
<evidence type="ECO:0000256" key="2">
    <source>
        <dbReference type="ARBA" id="ARBA00004240"/>
    </source>
</evidence>
<dbReference type="InterPro" id="IPR052374">
    <property type="entry name" value="SERAC1"/>
</dbReference>
<feature type="region of interest" description="Disordered" evidence="9">
    <location>
        <begin position="1085"/>
        <end position="1104"/>
    </location>
</feature>
<dbReference type="GO" id="GO:0005783">
    <property type="term" value="C:endoplasmic reticulum"/>
    <property type="evidence" value="ECO:0007669"/>
    <property type="project" value="UniProtKB-SubCell"/>
</dbReference>
<comment type="similarity">
    <text evidence="4">Belongs to the putative lipase ROG1 family.</text>
</comment>
<dbReference type="Pfam" id="PF13424">
    <property type="entry name" value="TPR_12"/>
    <property type="match status" value="3"/>
</dbReference>
<evidence type="ECO:0000256" key="8">
    <source>
        <dbReference type="PROSITE-ProRule" id="PRU00339"/>
    </source>
</evidence>
<evidence type="ECO:0000256" key="3">
    <source>
        <dbReference type="ARBA" id="ARBA00004370"/>
    </source>
</evidence>
<evidence type="ECO:0000313" key="12">
    <source>
        <dbReference type="Proteomes" id="UP001166286"/>
    </source>
</evidence>
<feature type="compositionally biased region" description="Basic and acidic residues" evidence="9">
    <location>
        <begin position="1088"/>
        <end position="1104"/>
    </location>
</feature>
<dbReference type="PANTHER" id="PTHR48182:SF2">
    <property type="entry name" value="PROTEIN SERAC1"/>
    <property type="match status" value="1"/>
</dbReference>
<organism evidence="11 12">
    <name type="scientific">Cladonia borealis</name>
    <dbReference type="NCBI Taxonomy" id="184061"/>
    <lineage>
        <taxon>Eukaryota</taxon>
        <taxon>Fungi</taxon>
        <taxon>Dikarya</taxon>
        <taxon>Ascomycota</taxon>
        <taxon>Pezizomycotina</taxon>
        <taxon>Lecanoromycetes</taxon>
        <taxon>OSLEUM clade</taxon>
        <taxon>Lecanoromycetidae</taxon>
        <taxon>Lecanorales</taxon>
        <taxon>Lecanorineae</taxon>
        <taxon>Cladoniaceae</taxon>
        <taxon>Cladonia</taxon>
    </lineage>
</organism>
<dbReference type="SUPFAM" id="SSF53474">
    <property type="entry name" value="alpha/beta-Hydrolases"/>
    <property type="match status" value="1"/>
</dbReference>
<dbReference type="PANTHER" id="PTHR48182">
    <property type="entry name" value="PROTEIN SERAC1"/>
    <property type="match status" value="1"/>
</dbReference>
<evidence type="ECO:0000256" key="7">
    <source>
        <dbReference type="ARBA" id="ARBA00023136"/>
    </source>
</evidence>
<dbReference type="InterPro" id="IPR019734">
    <property type="entry name" value="TPR_rpt"/>
</dbReference>
<feature type="compositionally biased region" description="Low complexity" evidence="9">
    <location>
        <begin position="15"/>
        <end position="28"/>
    </location>
</feature>
<dbReference type="GO" id="GO:0016020">
    <property type="term" value="C:membrane"/>
    <property type="evidence" value="ECO:0007669"/>
    <property type="project" value="UniProtKB-SubCell"/>
</dbReference>
<name>A0AA39UBN6_9LECA</name>
<dbReference type="Gene3D" id="3.40.50.300">
    <property type="entry name" value="P-loop containing nucleotide triphosphate hydrolases"/>
    <property type="match status" value="1"/>
</dbReference>
<evidence type="ECO:0000313" key="11">
    <source>
        <dbReference type="EMBL" id="KAK0513626.1"/>
    </source>
</evidence>
<evidence type="ECO:0000256" key="1">
    <source>
        <dbReference type="ARBA" id="ARBA00004173"/>
    </source>
</evidence>
<sequence>MHSLRGVFRSRHSKSQSPLSPSSLTPEPIGTPASQSPSSQNTRTQQSETVISPASAAKEVEASATPIREGQNYGVNVLYEGSAEVGVDIVFVHGLTGNAYNTWLYKDKSIKVHWPSELLKQDLPDARIMSFGYDADIVNLWNPKSHSPLTGHAENMVGALVRKRERTNTEDRKILFIGHSLGGLVIEHALSHSRKSVEKFLRKIEQFTVGIVFLGVPHCGADLGAWESFGTQLANIVKRPNQDLLGVLKPGSEMLHLVENDFHKILRLRKDEESEISITCFYEELDVRPIGQVVPLHSAQIKGYPAYGIHANHMDMTKFGNREDPGYDAILSELLRWKKAASTSDRKMPSHWMVPRSASRLYTGREELGKRLDQAFSFNTSSNPKPQRTFVIIGRGGTGKSEVCLKFAEVHRGHYWGIFWLDARSVTTLEQDYVRMGRQCDIAEPSVASVKSWLASNSRRWLVIIDNADDAERDYSEYIPSGMSGDILFTTRVSECETYNTVGSEKLEDLEPGLARELLCRAADIAKSQWKEKEEAAMAIVKLLGSHTLAIIQAGAFIKKGLCSLEQYPTVFKQQQGKLLKFHAKQNLSTYGNVYATFEVSAEYLQNSPLPEASDALDLLHTIAFMHNSGISETMFQRASEYTSELGDSETIDDKENMWSLVSHIARLPEYVQGWASFQDRIRWREACTFLENLSIITVNKNDNSYAISMHSLIHAWAKERQDHHSQCRAWQAAATTVALSCEGYLIYQPFFIAIQAHVRACVSPEIEDYSQTSSDMEAAQLYFQFAYVLYRLHDFRSLSPLVERIRLRLEDKFENDHKVALELKTLTGRVYMEGRKYREAIDVFQDITESRSRVLPDDNTDRLNSQHDLANAYRENGQFDEALQLFKHIAKIEERKLAPDHPARLSSQHDLARLYLEFGQTNKAIQLFEYVVKLWEKTLAEDHPDRLSSQHELARSYLQDGQIYKAIQLFEYVVKLREKSLVEDHTERLTSQHELARSYLEDGQINKAIALFEHVVGIRKITLAEDDPKRLRPQRALAHAYQETRQFVKAIALLEHVVSVEKRTLAEDDPKRLRSQRVLARAYRKNGQPDEAARVERIPLSDA</sequence>
<gene>
    <name evidence="11" type="ORF">JMJ35_003990</name>
</gene>
<dbReference type="Gene3D" id="1.25.40.10">
    <property type="entry name" value="Tetratricopeptide repeat domain"/>
    <property type="match status" value="2"/>
</dbReference>
<dbReference type="EMBL" id="JAFEKC020000007">
    <property type="protein sequence ID" value="KAK0513626.1"/>
    <property type="molecule type" value="Genomic_DNA"/>
</dbReference>
<dbReference type="SUPFAM" id="SSF48452">
    <property type="entry name" value="TPR-like"/>
    <property type="match status" value="3"/>
</dbReference>
<keyword evidence="7" id="KW-0472">Membrane</keyword>
<dbReference type="Gene3D" id="3.40.50.1820">
    <property type="entry name" value="alpha/beta hydrolase"/>
    <property type="match status" value="1"/>
</dbReference>
<dbReference type="InterPro" id="IPR029058">
    <property type="entry name" value="AB_hydrolase_fold"/>
</dbReference>
<dbReference type="InterPro" id="IPR007751">
    <property type="entry name" value="DUF676_lipase-like"/>
</dbReference>
<dbReference type="Pfam" id="PF05057">
    <property type="entry name" value="DUF676"/>
    <property type="match status" value="1"/>
</dbReference>
<reference evidence="11" key="1">
    <citation type="submission" date="2023-03" db="EMBL/GenBank/DDBJ databases">
        <title>Complete genome of Cladonia borealis.</title>
        <authorList>
            <person name="Park H."/>
        </authorList>
    </citation>
    <scope>NUCLEOTIDE SEQUENCE</scope>
    <source>
        <strain evidence="11">ANT050790</strain>
    </source>
</reference>
<dbReference type="AlphaFoldDB" id="A0AA39UBN6"/>
<feature type="compositionally biased region" description="Polar residues" evidence="9">
    <location>
        <begin position="32"/>
        <end position="52"/>
    </location>
</feature>
<comment type="caution">
    <text evidence="11">The sequence shown here is derived from an EMBL/GenBank/DDBJ whole genome shotgun (WGS) entry which is preliminary data.</text>
</comment>
<dbReference type="InterPro" id="IPR027417">
    <property type="entry name" value="P-loop_NTPase"/>
</dbReference>
<keyword evidence="5" id="KW-0256">Endoplasmic reticulum</keyword>
<evidence type="ECO:0000259" key="10">
    <source>
        <dbReference type="Pfam" id="PF05057"/>
    </source>
</evidence>
<keyword evidence="6" id="KW-0496">Mitochondrion</keyword>
<comment type="subcellular location">
    <subcellularLocation>
        <location evidence="2">Endoplasmic reticulum</location>
    </subcellularLocation>
    <subcellularLocation>
        <location evidence="3">Membrane</location>
    </subcellularLocation>
    <subcellularLocation>
        <location evidence="1">Mitochondrion</location>
    </subcellularLocation>
</comment>
<evidence type="ECO:0000256" key="9">
    <source>
        <dbReference type="SAM" id="MobiDB-lite"/>
    </source>
</evidence>
<feature type="repeat" description="TPR" evidence="8">
    <location>
        <begin position="864"/>
        <end position="897"/>
    </location>
</feature>
<feature type="region of interest" description="Disordered" evidence="9">
    <location>
        <begin position="1"/>
        <end position="63"/>
    </location>
</feature>
<keyword evidence="8" id="KW-0802">TPR repeat</keyword>
<keyword evidence="12" id="KW-1185">Reference proteome</keyword>
<evidence type="ECO:0000256" key="5">
    <source>
        <dbReference type="ARBA" id="ARBA00022824"/>
    </source>
</evidence>
<dbReference type="GO" id="GO:0005739">
    <property type="term" value="C:mitochondrion"/>
    <property type="evidence" value="ECO:0007669"/>
    <property type="project" value="UniProtKB-SubCell"/>
</dbReference>
<evidence type="ECO:0000256" key="4">
    <source>
        <dbReference type="ARBA" id="ARBA00007920"/>
    </source>
</evidence>
<dbReference type="PROSITE" id="PS50005">
    <property type="entry name" value="TPR"/>
    <property type="match status" value="1"/>
</dbReference>
<dbReference type="SMART" id="SM00028">
    <property type="entry name" value="TPR"/>
    <property type="match status" value="5"/>
</dbReference>
<protein>
    <recommendedName>
        <fullName evidence="10">DUF676 domain-containing protein</fullName>
    </recommendedName>
</protein>